<keyword evidence="2" id="KW-1133">Transmembrane helix</keyword>
<feature type="transmembrane region" description="Helical" evidence="2">
    <location>
        <begin position="32"/>
        <end position="52"/>
    </location>
</feature>
<evidence type="ECO:0000256" key="1">
    <source>
        <dbReference type="SAM" id="MobiDB-lite"/>
    </source>
</evidence>
<evidence type="ECO:0000256" key="2">
    <source>
        <dbReference type="SAM" id="Phobius"/>
    </source>
</evidence>
<dbReference type="OMA" id="QMEGSYQ"/>
<protein>
    <submittedName>
        <fullName evidence="3">Crumbs homolog 3b</fullName>
    </submittedName>
</protein>
<keyword evidence="2" id="KW-0812">Transmembrane</keyword>
<reference evidence="3" key="3">
    <citation type="submission" date="2025-09" db="UniProtKB">
        <authorList>
            <consortium name="Ensembl"/>
        </authorList>
    </citation>
    <scope>IDENTIFICATION</scope>
</reference>
<feature type="region of interest" description="Disordered" evidence="1">
    <location>
        <begin position="61"/>
        <end position="93"/>
    </location>
</feature>
<dbReference type="Ensembl" id="ENSCSET00000012597.1">
    <property type="protein sequence ID" value="ENSCSEP00000012448.1"/>
    <property type="gene ID" value="ENSCSEG00000008038.1"/>
</dbReference>
<name>A0A3P8VAV2_CYNSE</name>
<proteinExistence type="predicted"/>
<reference evidence="3" key="2">
    <citation type="submission" date="2025-08" db="UniProtKB">
        <authorList>
            <consortium name="Ensembl"/>
        </authorList>
    </citation>
    <scope>IDENTIFICATION</scope>
</reference>
<dbReference type="InParanoid" id="A0A3P8VAV2"/>
<organism evidence="3 4">
    <name type="scientific">Cynoglossus semilaevis</name>
    <name type="common">Tongue sole</name>
    <dbReference type="NCBI Taxonomy" id="244447"/>
    <lineage>
        <taxon>Eukaryota</taxon>
        <taxon>Metazoa</taxon>
        <taxon>Chordata</taxon>
        <taxon>Craniata</taxon>
        <taxon>Vertebrata</taxon>
        <taxon>Euteleostomi</taxon>
        <taxon>Actinopterygii</taxon>
        <taxon>Neopterygii</taxon>
        <taxon>Teleostei</taxon>
        <taxon>Neoteleostei</taxon>
        <taxon>Acanthomorphata</taxon>
        <taxon>Carangaria</taxon>
        <taxon>Pleuronectiformes</taxon>
        <taxon>Pleuronectoidei</taxon>
        <taxon>Cynoglossidae</taxon>
        <taxon>Cynoglossinae</taxon>
        <taxon>Cynoglossus</taxon>
    </lineage>
</organism>
<dbReference type="AlphaFoldDB" id="A0A3P8VAV2"/>
<evidence type="ECO:0000313" key="3">
    <source>
        <dbReference type="Ensembl" id="ENSCSEP00000012448.1"/>
    </source>
</evidence>
<reference evidence="3 4" key="1">
    <citation type="journal article" date="2014" name="Nat. Genet.">
        <title>Whole-genome sequence of a flatfish provides insights into ZW sex chromosome evolution and adaptation to a benthic lifestyle.</title>
        <authorList>
            <person name="Chen S."/>
            <person name="Zhang G."/>
            <person name="Shao C."/>
            <person name="Huang Q."/>
            <person name="Liu G."/>
            <person name="Zhang P."/>
            <person name="Song W."/>
            <person name="An N."/>
            <person name="Chalopin D."/>
            <person name="Volff J.N."/>
            <person name="Hong Y."/>
            <person name="Li Q."/>
            <person name="Sha Z."/>
            <person name="Zhou H."/>
            <person name="Xie M."/>
            <person name="Yu Q."/>
            <person name="Liu Y."/>
            <person name="Xiang H."/>
            <person name="Wang N."/>
            <person name="Wu K."/>
            <person name="Yang C."/>
            <person name="Zhou Q."/>
            <person name="Liao X."/>
            <person name="Yang L."/>
            <person name="Hu Q."/>
            <person name="Zhang J."/>
            <person name="Meng L."/>
            <person name="Jin L."/>
            <person name="Tian Y."/>
            <person name="Lian J."/>
            <person name="Yang J."/>
            <person name="Miao G."/>
            <person name="Liu S."/>
            <person name="Liang Z."/>
            <person name="Yan F."/>
            <person name="Li Y."/>
            <person name="Sun B."/>
            <person name="Zhang H."/>
            <person name="Zhang J."/>
            <person name="Zhu Y."/>
            <person name="Du M."/>
            <person name="Zhao Y."/>
            <person name="Schartl M."/>
            <person name="Tang Q."/>
            <person name="Wang J."/>
        </authorList>
    </citation>
    <scope>NUCLEOTIDE SEQUENCE</scope>
</reference>
<feature type="transmembrane region" description="Helical" evidence="2">
    <location>
        <begin position="7"/>
        <end position="26"/>
    </location>
</feature>
<evidence type="ECO:0000313" key="4">
    <source>
        <dbReference type="Proteomes" id="UP000265120"/>
    </source>
</evidence>
<accession>A0A3P8VAV2</accession>
<dbReference type="Proteomes" id="UP000265120">
    <property type="component" value="Chromosome 9"/>
</dbReference>
<keyword evidence="2" id="KW-0472">Membrane</keyword>
<sequence>PYQSGIIFVNGTNVAFSHSLVFQVIIPPVVSASIYVLLSLFSFTLVLLLCVIRKKRRMEGTYKPSAEERKQTRGAGSEKPALPLPLPKEERLI</sequence>
<keyword evidence="4" id="KW-1185">Reference proteome</keyword>
<dbReference type="GeneTree" id="ENSGT00940000176019"/>